<reference evidence="1 2" key="1">
    <citation type="submission" date="2019-04" db="EMBL/GenBank/DDBJ databases">
        <title>Draft genome sequence of Robertkochia marina CC-AMO-30D.</title>
        <authorList>
            <person name="Hameed A."/>
            <person name="Lin S.-Y."/>
            <person name="Shahina M."/>
            <person name="Lai W.-A."/>
            <person name="Young C.-C."/>
        </authorList>
    </citation>
    <scope>NUCLEOTIDE SEQUENCE [LARGE SCALE GENOMIC DNA]</scope>
    <source>
        <strain evidence="1 2">CC-AMO-30D</strain>
    </source>
</reference>
<dbReference type="InterPro" id="IPR013783">
    <property type="entry name" value="Ig-like_fold"/>
</dbReference>
<accession>A0A4S3M0E3</accession>
<dbReference type="InterPro" id="IPR036116">
    <property type="entry name" value="FN3_sf"/>
</dbReference>
<dbReference type="OrthoDB" id="789771at2"/>
<dbReference type="RefSeq" id="WP_136336095.1">
    <property type="nucleotide sequence ID" value="NZ_QXMP01000012.1"/>
</dbReference>
<dbReference type="Proteomes" id="UP000305939">
    <property type="component" value="Unassembled WGS sequence"/>
</dbReference>
<name>A0A4S3M0E3_9FLAO</name>
<dbReference type="AlphaFoldDB" id="A0A4S3M0E3"/>
<dbReference type="SUPFAM" id="SSF49265">
    <property type="entry name" value="Fibronectin type III"/>
    <property type="match status" value="1"/>
</dbReference>
<comment type="caution">
    <text evidence="1">The sequence shown here is derived from an EMBL/GenBank/DDBJ whole genome shotgun (WGS) entry which is preliminary data.</text>
</comment>
<sequence>MKAFRVIILFLCLGQVACDNDGAENMNEGPLTPELVAPEDNVLLQSTLVTFQWNSVTDPEGEAITYNLQVSTKPDFTNIIFSNTLTEPRYETTLEIGKYYYWRVRAKDASNNTSEFSRRQNLIVADPAILNYPPFPPDLRFPELDEEIDINQARLGWTGFDIDDTDLVYDVYLGTEFGNLTLGAENIETTEVTLNLDPEPFYYWRVEAKDPSGQITSSPIWWFKSAE</sequence>
<evidence type="ECO:0008006" key="3">
    <source>
        <dbReference type="Google" id="ProtNLM"/>
    </source>
</evidence>
<dbReference type="EMBL" id="SSMC01000002">
    <property type="protein sequence ID" value="THD67890.1"/>
    <property type="molecule type" value="Genomic_DNA"/>
</dbReference>
<proteinExistence type="predicted"/>
<evidence type="ECO:0000313" key="1">
    <source>
        <dbReference type="EMBL" id="THD67890.1"/>
    </source>
</evidence>
<evidence type="ECO:0000313" key="2">
    <source>
        <dbReference type="Proteomes" id="UP000305939"/>
    </source>
</evidence>
<gene>
    <name evidence="1" type="ORF">E7Z59_09580</name>
</gene>
<organism evidence="1 2">
    <name type="scientific">Robertkochia marina</name>
    <dbReference type="NCBI Taxonomy" id="1227945"/>
    <lineage>
        <taxon>Bacteria</taxon>
        <taxon>Pseudomonadati</taxon>
        <taxon>Bacteroidota</taxon>
        <taxon>Flavobacteriia</taxon>
        <taxon>Flavobacteriales</taxon>
        <taxon>Flavobacteriaceae</taxon>
        <taxon>Robertkochia</taxon>
    </lineage>
</organism>
<protein>
    <recommendedName>
        <fullName evidence="3">Fibronectin type-III domain-containing protein</fullName>
    </recommendedName>
</protein>
<keyword evidence="2" id="KW-1185">Reference proteome</keyword>
<dbReference type="Gene3D" id="2.60.40.10">
    <property type="entry name" value="Immunoglobulins"/>
    <property type="match status" value="2"/>
</dbReference>